<dbReference type="InterPro" id="IPR007607">
    <property type="entry name" value="BacA/B"/>
</dbReference>
<accession>A0A679G943</accession>
<dbReference type="AlphaFoldDB" id="A0A679G943"/>
<dbReference type="GeneID" id="57395850"/>
<evidence type="ECO:0000313" key="7">
    <source>
        <dbReference type="Proteomes" id="UP000461288"/>
    </source>
</evidence>
<dbReference type="PANTHER" id="PTHR35024">
    <property type="entry name" value="HYPOTHETICAL CYTOSOLIC PROTEIN"/>
    <property type="match status" value="1"/>
</dbReference>
<dbReference type="Proteomes" id="UP000515591">
    <property type="component" value="Chromosome"/>
</dbReference>
<keyword evidence="10" id="KW-1185">Reference proteome</keyword>
<evidence type="ECO:0000256" key="1">
    <source>
        <dbReference type="ARBA" id="ARBA00044755"/>
    </source>
</evidence>
<dbReference type="EMBL" id="AP022642">
    <property type="protein sequence ID" value="BCA26663.1"/>
    <property type="molecule type" value="Genomic_DNA"/>
</dbReference>
<dbReference type="KEGG" id="poj:PtoMrB4_06400"/>
<proteinExistence type="inferred from homology"/>
<evidence type="ECO:0000313" key="9">
    <source>
        <dbReference type="Proteomes" id="UP000515591"/>
    </source>
</evidence>
<sequence length="137" mass="14687">MWNKQKPKADLQRYSGKTSIIATGAELVGDLRFQGAVQVDGRLTGNLSAVEGMVRISVDGLVQGEIRAPHVIIDGEVQGDVYASEHLELGARARVKGTVLYGLMEMAMGAQIDGRLGQIKESAKPLELPSRVDEADA</sequence>
<reference evidence="2 9" key="1">
    <citation type="submission" date="2019-12" db="EMBL/GenBank/DDBJ databases">
        <title>complete genome sequences of Pseudomonas otitidis str. WP8-S17-CRE-03 isolated from wastewater treatment plant effluent.</title>
        <authorList>
            <person name="Sekizuka T."/>
            <person name="Itokawa K."/>
            <person name="Yatsu K."/>
            <person name="Inamine Y."/>
            <person name="Kuroda M."/>
        </authorList>
    </citation>
    <scope>NUCLEOTIDE SEQUENCE [LARGE SCALE GENOMIC DNA]</scope>
    <source>
        <strain evidence="2 9">WP8-S17-CRE-03</strain>
    </source>
</reference>
<reference evidence="3 8" key="3">
    <citation type="journal article" date="2020" name="Microbiol. Resour. Announc.">
        <title>Complete genome sequence of Pseudomonas otitidis strain MrB4, isolated from Lake Biwa in Japan.</title>
        <authorList>
            <person name="Miyazaki K."/>
            <person name="Hase E."/>
            <person name="Maruya T."/>
        </authorList>
    </citation>
    <scope>NUCLEOTIDE SEQUENCE [LARGE SCALE GENOMIC DNA]</scope>
    <source>
        <strain evidence="3 8">MrB4</strain>
    </source>
</reference>
<reference evidence="4 10" key="4">
    <citation type="submission" date="2023-10" db="EMBL/GenBank/DDBJ databases">
        <title>Pseudomonas otitidis isolated from a paediatric patient with cystic fibrosis in Chile.</title>
        <authorList>
            <person name="Amsteins-Romero L."/>
            <person name="Opazo-Capurro A."/>
            <person name="Matus-Kohler M."/>
            <person name="Gonzalez-Rocha G."/>
        </authorList>
    </citation>
    <scope>NUCLEOTIDE SEQUENCE [LARGE SCALE GENOMIC DNA]</scope>
    <source>
        <strain evidence="4 10">P-714</strain>
    </source>
</reference>
<dbReference type="Pfam" id="PF04519">
    <property type="entry name" value="Bactofilin"/>
    <property type="match status" value="1"/>
</dbReference>
<dbReference type="RefSeq" id="WP_044405734.1">
    <property type="nucleotide sequence ID" value="NZ_AP022213.1"/>
</dbReference>
<evidence type="ECO:0000313" key="3">
    <source>
        <dbReference type="EMBL" id="BCA26663.1"/>
    </source>
</evidence>
<evidence type="ECO:0000313" key="2">
    <source>
        <dbReference type="EMBL" id="BBT14587.1"/>
    </source>
</evidence>
<evidence type="ECO:0000313" key="10">
    <source>
        <dbReference type="Proteomes" id="UP001273935"/>
    </source>
</evidence>
<evidence type="ECO:0000313" key="8">
    <source>
        <dbReference type="Proteomes" id="UP000501237"/>
    </source>
</evidence>
<gene>
    <name evidence="6" type="ORF">GO594_23325</name>
    <name evidence="3" type="ORF">PtoMrB4_06400</name>
    <name evidence="4" type="ORF">R0G64_04220</name>
    <name evidence="5" type="ORF">R0G64_04525</name>
    <name evidence="2" type="ORF">WP8S17C03_06360</name>
</gene>
<reference evidence="6 7" key="2">
    <citation type="submission" date="2019-12" db="EMBL/GenBank/DDBJ databases">
        <title>Draft genome sequence of Pseudomonas otitidis recovered from a chicken carcass.</title>
        <authorList>
            <person name="Vieira T.R."/>
            <person name="Oliviera E.F.C."/>
            <person name="Silva N.M.V."/>
            <person name="Sambrano G.E."/>
            <person name="Cibulski S.P."/>
            <person name="Cardoso M.R.I."/>
        </authorList>
    </citation>
    <scope>NUCLEOTIDE SEQUENCE [LARGE SCALE GENOMIC DNA]</scope>
    <source>
        <strain evidence="6 7">25_K</strain>
    </source>
</reference>
<dbReference type="EMBL" id="AP022213">
    <property type="protein sequence ID" value="BBT14587.1"/>
    <property type="molecule type" value="Genomic_DNA"/>
</dbReference>
<dbReference type="EMBL" id="JAWJUL010000011">
    <property type="protein sequence ID" value="MDV3438697.1"/>
    <property type="molecule type" value="Genomic_DNA"/>
</dbReference>
<comment type="similarity">
    <text evidence="1">Belongs to the bactofilin family.</text>
</comment>
<dbReference type="EMBL" id="WTFN01000074">
    <property type="protein sequence ID" value="MWK58926.1"/>
    <property type="molecule type" value="Genomic_DNA"/>
</dbReference>
<name>A0A679G943_9GAMM</name>
<dbReference type="EMBL" id="JAWJUL010000011">
    <property type="protein sequence ID" value="MDV3438638.1"/>
    <property type="molecule type" value="Genomic_DNA"/>
</dbReference>
<dbReference type="PANTHER" id="PTHR35024:SF4">
    <property type="entry name" value="POLYMER-FORMING CYTOSKELETAL PROTEIN"/>
    <property type="match status" value="1"/>
</dbReference>
<organism evidence="3 8">
    <name type="scientific">Metapseudomonas otitidis</name>
    <dbReference type="NCBI Taxonomy" id="319939"/>
    <lineage>
        <taxon>Bacteria</taxon>
        <taxon>Pseudomonadati</taxon>
        <taxon>Pseudomonadota</taxon>
        <taxon>Gammaproteobacteria</taxon>
        <taxon>Pseudomonadales</taxon>
        <taxon>Pseudomonadaceae</taxon>
        <taxon>Metapseudomonas</taxon>
    </lineage>
</organism>
<dbReference type="Proteomes" id="UP001273935">
    <property type="component" value="Unassembled WGS sequence"/>
</dbReference>
<evidence type="ECO:0000313" key="6">
    <source>
        <dbReference type="EMBL" id="MWK58926.1"/>
    </source>
</evidence>
<evidence type="ECO:0000313" key="5">
    <source>
        <dbReference type="EMBL" id="MDV3438697.1"/>
    </source>
</evidence>
<dbReference type="Proteomes" id="UP000501237">
    <property type="component" value="Chromosome"/>
</dbReference>
<dbReference type="Proteomes" id="UP000461288">
    <property type="component" value="Unassembled WGS sequence"/>
</dbReference>
<protein>
    <submittedName>
        <fullName evidence="6">Polymer-forming cytoskeletal family protein</fullName>
    </submittedName>
    <submittedName>
        <fullName evidence="4">Polymer-forming cytoskeletal protein</fullName>
    </submittedName>
</protein>
<evidence type="ECO:0000313" key="4">
    <source>
        <dbReference type="EMBL" id="MDV3438638.1"/>
    </source>
</evidence>